<keyword evidence="3" id="KW-1185">Reference proteome</keyword>
<gene>
    <name evidence="2" type="ORF">GALMADRAFT_137185</name>
</gene>
<evidence type="ECO:0000256" key="1">
    <source>
        <dbReference type="SAM" id="SignalP"/>
    </source>
</evidence>
<evidence type="ECO:0000313" key="2">
    <source>
        <dbReference type="EMBL" id="KDR79336.1"/>
    </source>
</evidence>
<accession>A0A067T878</accession>
<feature type="signal peptide" evidence="1">
    <location>
        <begin position="1"/>
        <end position="25"/>
    </location>
</feature>
<keyword evidence="1" id="KW-0732">Signal</keyword>
<reference evidence="3" key="1">
    <citation type="journal article" date="2014" name="Proc. Natl. Acad. Sci. U.S.A.">
        <title>Extensive sampling of basidiomycete genomes demonstrates inadequacy of the white-rot/brown-rot paradigm for wood decay fungi.</title>
        <authorList>
            <person name="Riley R."/>
            <person name="Salamov A.A."/>
            <person name="Brown D.W."/>
            <person name="Nagy L.G."/>
            <person name="Floudas D."/>
            <person name="Held B.W."/>
            <person name="Levasseur A."/>
            <person name="Lombard V."/>
            <person name="Morin E."/>
            <person name="Otillar R."/>
            <person name="Lindquist E.A."/>
            <person name="Sun H."/>
            <person name="LaButti K.M."/>
            <person name="Schmutz J."/>
            <person name="Jabbour D."/>
            <person name="Luo H."/>
            <person name="Baker S.E."/>
            <person name="Pisabarro A.G."/>
            <person name="Walton J.D."/>
            <person name="Blanchette R.A."/>
            <person name="Henrissat B."/>
            <person name="Martin F."/>
            <person name="Cullen D."/>
            <person name="Hibbett D.S."/>
            <person name="Grigoriev I.V."/>
        </authorList>
    </citation>
    <scope>NUCLEOTIDE SEQUENCE [LARGE SCALE GENOMIC DNA]</scope>
    <source>
        <strain evidence="3">CBS 339.88</strain>
    </source>
</reference>
<dbReference type="Proteomes" id="UP000027222">
    <property type="component" value="Unassembled WGS sequence"/>
</dbReference>
<dbReference type="OrthoDB" id="3046728at2759"/>
<sequence>MRTCLSIVRAVLAVALGIQVGKGAAVTVYRVSQPVFGTPPAGISVEEQGVTRTVFAIGPGANGMTQYVQEEVISLLVNHAPDTTITYISAPTTISYTFEENASVLHASNPPAIQTGTFGDFEFEGIVQNCTLDVGKQTGTCVEEFKLPQLVPLAGSGSSQVFSTRTLVATQSYTAALIPVATVTTSGASPFARGRRGVGSIILAGVVGMLGLL</sequence>
<dbReference type="AlphaFoldDB" id="A0A067T878"/>
<name>A0A067T878_GALM3</name>
<dbReference type="EMBL" id="KL142373">
    <property type="protein sequence ID" value="KDR79336.1"/>
    <property type="molecule type" value="Genomic_DNA"/>
</dbReference>
<feature type="chain" id="PRO_5001646591" evidence="1">
    <location>
        <begin position="26"/>
        <end position="213"/>
    </location>
</feature>
<protein>
    <submittedName>
        <fullName evidence="2">Uncharacterized protein</fullName>
    </submittedName>
</protein>
<evidence type="ECO:0000313" key="3">
    <source>
        <dbReference type="Proteomes" id="UP000027222"/>
    </source>
</evidence>
<organism evidence="2 3">
    <name type="scientific">Galerina marginata (strain CBS 339.88)</name>
    <dbReference type="NCBI Taxonomy" id="685588"/>
    <lineage>
        <taxon>Eukaryota</taxon>
        <taxon>Fungi</taxon>
        <taxon>Dikarya</taxon>
        <taxon>Basidiomycota</taxon>
        <taxon>Agaricomycotina</taxon>
        <taxon>Agaricomycetes</taxon>
        <taxon>Agaricomycetidae</taxon>
        <taxon>Agaricales</taxon>
        <taxon>Agaricineae</taxon>
        <taxon>Strophariaceae</taxon>
        <taxon>Galerina</taxon>
    </lineage>
</organism>
<proteinExistence type="predicted"/>
<dbReference type="HOGENOM" id="CLU_1320983_0_0_1"/>